<dbReference type="PANTHER" id="PTHR10642:SF26">
    <property type="entry name" value="RIBONUCLEASE H1"/>
    <property type="match status" value="1"/>
</dbReference>
<dbReference type="SUPFAM" id="SSF53098">
    <property type="entry name" value="Ribonuclease H-like"/>
    <property type="match status" value="1"/>
</dbReference>
<dbReference type="InterPro" id="IPR012337">
    <property type="entry name" value="RNaseH-like_sf"/>
</dbReference>
<dbReference type="Pfam" id="PF00075">
    <property type="entry name" value="RNase_H"/>
    <property type="match status" value="1"/>
</dbReference>
<name>A0A1Y1WGK6_9FUNG</name>
<sequence length="151" mass="16484">KPDDRRLIAYADGAYLPDRGSAGIGVYFENAGLAPIAKRLRGHQSNARAEVYALVTALEQMALAVQDSEGVEIWVCSDSRYAVDGINVHAEAWRQAQWKTAKGRPVANRTAFVLLHQSMARLGSRGHTVFVHHLPAHAGIRGNEIADMLAK</sequence>
<feature type="non-terminal residue" evidence="9">
    <location>
        <position position="1"/>
    </location>
</feature>
<dbReference type="Proteomes" id="UP000193922">
    <property type="component" value="Unassembled WGS sequence"/>
</dbReference>
<dbReference type="GeneID" id="63800891"/>
<evidence type="ECO:0000313" key="9">
    <source>
        <dbReference type="EMBL" id="ORX72681.1"/>
    </source>
</evidence>
<evidence type="ECO:0000256" key="6">
    <source>
        <dbReference type="ARBA" id="ARBA00022759"/>
    </source>
</evidence>
<feature type="domain" description="RNase H type-1" evidence="8">
    <location>
        <begin position="3"/>
        <end position="151"/>
    </location>
</feature>
<evidence type="ECO:0000256" key="5">
    <source>
        <dbReference type="ARBA" id="ARBA00022723"/>
    </source>
</evidence>
<gene>
    <name evidence="9" type="ORF">DL89DRAFT_213427</name>
</gene>
<evidence type="ECO:0000256" key="7">
    <source>
        <dbReference type="ARBA" id="ARBA00022801"/>
    </source>
</evidence>
<dbReference type="OrthoDB" id="245563at2759"/>
<evidence type="ECO:0000259" key="8">
    <source>
        <dbReference type="PROSITE" id="PS50879"/>
    </source>
</evidence>
<dbReference type="PROSITE" id="PS50879">
    <property type="entry name" value="RNASE_H_1"/>
    <property type="match status" value="1"/>
</dbReference>
<reference evidence="9 10" key="1">
    <citation type="submission" date="2016-07" db="EMBL/GenBank/DDBJ databases">
        <title>Pervasive Adenine N6-methylation of Active Genes in Fungi.</title>
        <authorList>
            <consortium name="DOE Joint Genome Institute"/>
            <person name="Mondo S.J."/>
            <person name="Dannebaum R.O."/>
            <person name="Kuo R.C."/>
            <person name="Labutti K."/>
            <person name="Haridas S."/>
            <person name="Kuo A."/>
            <person name="Salamov A."/>
            <person name="Ahrendt S.R."/>
            <person name="Lipzen A."/>
            <person name="Sullivan W."/>
            <person name="Andreopoulos W.B."/>
            <person name="Clum A."/>
            <person name="Lindquist E."/>
            <person name="Daum C."/>
            <person name="Ramamoorthy G.K."/>
            <person name="Gryganskyi A."/>
            <person name="Culley D."/>
            <person name="Magnuson J.K."/>
            <person name="James T.Y."/>
            <person name="O'Malley M.A."/>
            <person name="Stajich J.E."/>
            <person name="Spatafora J.W."/>
            <person name="Visel A."/>
            <person name="Grigoriev I.V."/>
        </authorList>
    </citation>
    <scope>NUCLEOTIDE SEQUENCE [LARGE SCALE GENOMIC DNA]</scope>
    <source>
        <strain evidence="9 10">ATCC 12442</strain>
    </source>
</reference>
<organism evidence="9 10">
    <name type="scientific">Linderina pennispora</name>
    <dbReference type="NCBI Taxonomy" id="61395"/>
    <lineage>
        <taxon>Eukaryota</taxon>
        <taxon>Fungi</taxon>
        <taxon>Fungi incertae sedis</taxon>
        <taxon>Zoopagomycota</taxon>
        <taxon>Kickxellomycotina</taxon>
        <taxon>Kickxellomycetes</taxon>
        <taxon>Kickxellales</taxon>
        <taxon>Kickxellaceae</taxon>
        <taxon>Linderina</taxon>
    </lineage>
</organism>
<keyword evidence="4" id="KW-0540">Nuclease</keyword>
<keyword evidence="5" id="KW-0479">Metal-binding</keyword>
<dbReference type="EC" id="3.1.26.4" evidence="3"/>
<protein>
    <recommendedName>
        <fullName evidence="3">ribonuclease H</fullName>
        <ecNumber evidence="3">3.1.26.4</ecNumber>
    </recommendedName>
</protein>
<keyword evidence="6" id="KW-0255">Endonuclease</keyword>
<comment type="catalytic activity">
    <reaction evidence="1">
        <text>Endonucleolytic cleavage to 5'-phosphomonoester.</text>
        <dbReference type="EC" id="3.1.26.4"/>
    </reaction>
</comment>
<dbReference type="GO" id="GO:0004523">
    <property type="term" value="F:RNA-DNA hybrid ribonuclease activity"/>
    <property type="evidence" value="ECO:0007669"/>
    <property type="project" value="UniProtKB-EC"/>
</dbReference>
<proteinExistence type="inferred from homology"/>
<evidence type="ECO:0000313" key="10">
    <source>
        <dbReference type="Proteomes" id="UP000193922"/>
    </source>
</evidence>
<dbReference type="GO" id="GO:0046872">
    <property type="term" value="F:metal ion binding"/>
    <property type="evidence" value="ECO:0007669"/>
    <property type="project" value="UniProtKB-KW"/>
</dbReference>
<evidence type="ECO:0000256" key="4">
    <source>
        <dbReference type="ARBA" id="ARBA00022722"/>
    </source>
</evidence>
<evidence type="ECO:0000256" key="3">
    <source>
        <dbReference type="ARBA" id="ARBA00012180"/>
    </source>
</evidence>
<dbReference type="InterPro" id="IPR050092">
    <property type="entry name" value="RNase_H"/>
</dbReference>
<dbReference type="AlphaFoldDB" id="A0A1Y1WGK6"/>
<keyword evidence="7" id="KW-0378">Hydrolase</keyword>
<dbReference type="GO" id="GO:0043137">
    <property type="term" value="P:DNA replication, removal of RNA primer"/>
    <property type="evidence" value="ECO:0007669"/>
    <property type="project" value="TreeGrafter"/>
</dbReference>
<dbReference type="RefSeq" id="XP_040746021.1">
    <property type="nucleotide sequence ID" value="XM_040884243.1"/>
</dbReference>
<dbReference type="STRING" id="61395.A0A1Y1WGK6"/>
<evidence type="ECO:0000256" key="1">
    <source>
        <dbReference type="ARBA" id="ARBA00000077"/>
    </source>
</evidence>
<dbReference type="Gene3D" id="3.30.420.10">
    <property type="entry name" value="Ribonuclease H-like superfamily/Ribonuclease H"/>
    <property type="match status" value="1"/>
</dbReference>
<accession>A0A1Y1WGK6</accession>
<dbReference type="InterPro" id="IPR002156">
    <property type="entry name" value="RNaseH_domain"/>
</dbReference>
<feature type="non-terminal residue" evidence="9">
    <location>
        <position position="151"/>
    </location>
</feature>
<comment type="similarity">
    <text evidence="2">Belongs to the RNase H family.</text>
</comment>
<keyword evidence="10" id="KW-1185">Reference proteome</keyword>
<evidence type="ECO:0000256" key="2">
    <source>
        <dbReference type="ARBA" id="ARBA00005300"/>
    </source>
</evidence>
<dbReference type="InterPro" id="IPR036397">
    <property type="entry name" value="RNaseH_sf"/>
</dbReference>
<comment type="caution">
    <text evidence="9">The sequence shown here is derived from an EMBL/GenBank/DDBJ whole genome shotgun (WGS) entry which is preliminary data.</text>
</comment>
<dbReference type="GO" id="GO:0003676">
    <property type="term" value="F:nucleic acid binding"/>
    <property type="evidence" value="ECO:0007669"/>
    <property type="project" value="InterPro"/>
</dbReference>
<dbReference type="EMBL" id="MCFD01000002">
    <property type="protein sequence ID" value="ORX72681.1"/>
    <property type="molecule type" value="Genomic_DNA"/>
</dbReference>
<dbReference type="PANTHER" id="PTHR10642">
    <property type="entry name" value="RIBONUCLEASE H1"/>
    <property type="match status" value="1"/>
</dbReference>